<dbReference type="EMBL" id="CM002876">
    <property type="protein sequence ID" value="KFK26652.1"/>
    <property type="molecule type" value="Genomic_DNA"/>
</dbReference>
<sequence>MIYAKSITMKLWACVCYFMINLVCVFNVFDLILVV</sequence>
<keyword evidence="3" id="KW-1185">Reference proteome</keyword>
<dbReference type="Gramene" id="KFK26652">
    <property type="protein sequence ID" value="KFK26652"/>
    <property type="gene ID" value="AALP_AA8G275900"/>
</dbReference>
<accession>A0A087G9V0</accession>
<organism evidence="2 3">
    <name type="scientific">Arabis alpina</name>
    <name type="common">Alpine rock-cress</name>
    <dbReference type="NCBI Taxonomy" id="50452"/>
    <lineage>
        <taxon>Eukaryota</taxon>
        <taxon>Viridiplantae</taxon>
        <taxon>Streptophyta</taxon>
        <taxon>Embryophyta</taxon>
        <taxon>Tracheophyta</taxon>
        <taxon>Spermatophyta</taxon>
        <taxon>Magnoliopsida</taxon>
        <taxon>eudicotyledons</taxon>
        <taxon>Gunneridae</taxon>
        <taxon>Pentapetalae</taxon>
        <taxon>rosids</taxon>
        <taxon>malvids</taxon>
        <taxon>Brassicales</taxon>
        <taxon>Brassicaceae</taxon>
        <taxon>Arabideae</taxon>
        <taxon>Arabis</taxon>
    </lineage>
</organism>
<dbReference type="AlphaFoldDB" id="A0A087G9V0"/>
<keyword evidence="1" id="KW-0812">Transmembrane</keyword>
<proteinExistence type="predicted"/>
<name>A0A087G9V0_ARAAL</name>
<reference evidence="3" key="1">
    <citation type="journal article" date="2015" name="Nat. Plants">
        <title>Genome expansion of Arabis alpina linked with retrotransposition and reduced symmetric DNA methylation.</title>
        <authorList>
            <person name="Willing E.M."/>
            <person name="Rawat V."/>
            <person name="Mandakova T."/>
            <person name="Maumus F."/>
            <person name="James G.V."/>
            <person name="Nordstroem K.J."/>
            <person name="Becker C."/>
            <person name="Warthmann N."/>
            <person name="Chica C."/>
            <person name="Szarzynska B."/>
            <person name="Zytnicki M."/>
            <person name="Albani M.C."/>
            <person name="Kiefer C."/>
            <person name="Bergonzi S."/>
            <person name="Castaings L."/>
            <person name="Mateos J.L."/>
            <person name="Berns M.C."/>
            <person name="Bujdoso N."/>
            <person name="Piofczyk T."/>
            <person name="de Lorenzo L."/>
            <person name="Barrero-Sicilia C."/>
            <person name="Mateos I."/>
            <person name="Piednoel M."/>
            <person name="Hagmann J."/>
            <person name="Chen-Min-Tao R."/>
            <person name="Iglesias-Fernandez R."/>
            <person name="Schuster S.C."/>
            <person name="Alonso-Blanco C."/>
            <person name="Roudier F."/>
            <person name="Carbonero P."/>
            <person name="Paz-Ares J."/>
            <person name="Davis S.J."/>
            <person name="Pecinka A."/>
            <person name="Quesneville H."/>
            <person name="Colot V."/>
            <person name="Lysak M.A."/>
            <person name="Weigel D."/>
            <person name="Coupland G."/>
            <person name="Schneeberger K."/>
        </authorList>
    </citation>
    <scope>NUCLEOTIDE SEQUENCE [LARGE SCALE GENOMIC DNA]</scope>
    <source>
        <strain evidence="3">cv. Pajares</strain>
    </source>
</reference>
<evidence type="ECO:0000256" key="1">
    <source>
        <dbReference type="SAM" id="Phobius"/>
    </source>
</evidence>
<keyword evidence="1" id="KW-0472">Membrane</keyword>
<dbReference type="Proteomes" id="UP000029120">
    <property type="component" value="Chromosome 8"/>
</dbReference>
<gene>
    <name evidence="2" type="ordered locus">AALP_Aa8g275900</name>
</gene>
<feature type="transmembrane region" description="Helical" evidence="1">
    <location>
        <begin position="12"/>
        <end position="34"/>
    </location>
</feature>
<evidence type="ECO:0000313" key="2">
    <source>
        <dbReference type="EMBL" id="KFK26652.1"/>
    </source>
</evidence>
<protein>
    <submittedName>
        <fullName evidence="2">Uncharacterized protein</fullName>
    </submittedName>
</protein>
<evidence type="ECO:0000313" key="3">
    <source>
        <dbReference type="Proteomes" id="UP000029120"/>
    </source>
</evidence>
<keyword evidence="1" id="KW-1133">Transmembrane helix</keyword>